<keyword evidence="5" id="KW-0073">Auxin biosynthesis</keyword>
<evidence type="ECO:0000256" key="3">
    <source>
        <dbReference type="ARBA" id="ARBA00012535"/>
    </source>
</evidence>
<sequence length="815" mass="88390">MNVNPSSSTPGNNPDIPPLGDVAAEPPPPAASPRQVPPGMPGPAERRKAGPAEGSAADRPRQPPPASSSQGAQATRPVITDKWPYGQALMGSYLKAGNSDALLRDPTLKTSGRALPPLTPQAIGCDFSEPVGQWPRADREKLAPAVTKNLNLLGTLGEGRERNQLHMEITTMWLALCEAEKGDVLNSLGTEQAALLGDTTRAASQDLPRTPVRDWLDHMAVNMKPEQAARLLGSCTPEAEQALTAPMQVVDAEPRLKALLDDRFADVSASMPVDHQVDYRGFLERTNRVVGELPEGEKDISIGIVGGGPAGIMAADLANRAGIKNIEVLEQAGQIGGRIAAKHWEGISTPFHPGGMRFHRDRNNAYWGLAEHYGLEFEPFPNPGSPGVPITYLLGGKVATVQPGQQADDPVMRKVAHDIQRAMIDPFFKPIDEARKAGDTAEVRRLWDKAKKDFDSHSFRSGVDQLLAEQGIEWSEEEWQTFGAVGIGVGGYKGYSDIGFLEEARFVSDGRLKDHVGLKEGADAPLYKLVADREGLPEGVGSLEDKQVIKLNTEVTEIRKVDGKYRVSVLDKTTGKTDEKVYDELLFSGSPREALRLGLHAPAPGTEPMLPDEFVAALKNANLVSATKAGFGIAVGSIRADELPANIQTDEFNQQVYMMLQPDGTGAVYSEYAQGKNADKAVGMTVEDRRDGFIKLLRSVASREPDNPEYQKIGKLADLVEANRDRFFYTNWAEERHVWAAFKMDAPGDLENSRRLYGFLTERHDDGVIPMGEKLTYEGGFASGAIASAILATQKLVVRHGGTLPVNSPLHQELL</sequence>
<dbReference type="SUPFAM" id="SSF51905">
    <property type="entry name" value="FAD/NAD(P)-binding domain"/>
    <property type="match status" value="1"/>
</dbReference>
<dbReference type="KEGG" id="pts:CUJ90_30820"/>
<evidence type="ECO:0000256" key="2">
    <source>
        <dbReference type="ARBA" id="ARBA00005833"/>
    </source>
</evidence>
<dbReference type="PANTHER" id="PTHR10742:SF410">
    <property type="entry name" value="LYSINE-SPECIFIC HISTONE DEMETHYLASE 2"/>
    <property type="match status" value="1"/>
</dbReference>
<dbReference type="Pfam" id="PF01593">
    <property type="entry name" value="Amino_oxidase"/>
    <property type="match status" value="1"/>
</dbReference>
<feature type="compositionally biased region" description="Basic and acidic residues" evidence="7">
    <location>
        <begin position="44"/>
        <end position="61"/>
    </location>
</feature>
<feature type="region of interest" description="Disordered" evidence="7">
    <location>
        <begin position="1"/>
        <end position="78"/>
    </location>
</feature>
<dbReference type="Gene3D" id="1.10.405.40">
    <property type="match status" value="1"/>
</dbReference>
<evidence type="ECO:0000256" key="6">
    <source>
        <dbReference type="ARBA" id="ARBA00047321"/>
    </source>
</evidence>
<dbReference type="STRING" id="169427.SAMN05192548_100877"/>
<organism evidence="9 10">
    <name type="scientific">Paraburkholderia terricola</name>
    <dbReference type="NCBI Taxonomy" id="169427"/>
    <lineage>
        <taxon>Bacteria</taxon>
        <taxon>Pseudomonadati</taxon>
        <taxon>Pseudomonadota</taxon>
        <taxon>Betaproteobacteria</taxon>
        <taxon>Burkholderiales</taxon>
        <taxon>Burkholderiaceae</taxon>
        <taxon>Paraburkholderia</taxon>
    </lineage>
</organism>
<dbReference type="Gene3D" id="3.50.50.60">
    <property type="entry name" value="FAD/NAD(P)-binding domain"/>
    <property type="match status" value="1"/>
</dbReference>
<name>A0A1M6MRZ3_9BURK</name>
<dbReference type="Gene3D" id="3.90.660.10">
    <property type="match status" value="1"/>
</dbReference>
<evidence type="ECO:0000259" key="8">
    <source>
        <dbReference type="Pfam" id="PF01593"/>
    </source>
</evidence>
<dbReference type="EMBL" id="FRAB01000008">
    <property type="protein sequence ID" value="SHJ86182.1"/>
    <property type="molecule type" value="Genomic_DNA"/>
</dbReference>
<feature type="compositionally biased region" description="Pro residues" evidence="7">
    <location>
        <begin position="25"/>
        <end position="41"/>
    </location>
</feature>
<comment type="similarity">
    <text evidence="2">Belongs to the tryptophan 2-monooxygenase family.</text>
</comment>
<dbReference type="AlphaFoldDB" id="A0A1M6MRZ3"/>
<dbReference type="InterPro" id="IPR002937">
    <property type="entry name" value="Amino_oxidase"/>
</dbReference>
<feature type="compositionally biased region" description="Polar residues" evidence="7">
    <location>
        <begin position="1"/>
        <end position="12"/>
    </location>
</feature>
<dbReference type="GO" id="GO:0050361">
    <property type="term" value="F:tryptophan 2-monooxygenase activity"/>
    <property type="evidence" value="ECO:0007669"/>
    <property type="project" value="UniProtKB-EC"/>
</dbReference>
<evidence type="ECO:0000256" key="5">
    <source>
        <dbReference type="ARBA" id="ARBA00023070"/>
    </source>
</evidence>
<reference evidence="9 10" key="1">
    <citation type="submission" date="2016-11" db="EMBL/GenBank/DDBJ databases">
        <authorList>
            <person name="Jaros S."/>
            <person name="Januszkiewicz K."/>
            <person name="Wedrychowicz H."/>
        </authorList>
    </citation>
    <scope>NUCLEOTIDE SEQUENCE [LARGE SCALE GENOMIC DNA]</scope>
    <source>
        <strain evidence="9 10">LMG 20594</strain>
    </source>
</reference>
<dbReference type="OrthoDB" id="9769600at2"/>
<dbReference type="GO" id="GO:0009851">
    <property type="term" value="P:auxin biosynthetic process"/>
    <property type="evidence" value="ECO:0007669"/>
    <property type="project" value="UniProtKB-KW"/>
</dbReference>
<evidence type="ECO:0000313" key="9">
    <source>
        <dbReference type="EMBL" id="SHJ86182.1"/>
    </source>
</evidence>
<feature type="domain" description="Amine oxidase" evidence="8">
    <location>
        <begin position="310"/>
        <end position="795"/>
    </location>
</feature>
<dbReference type="EC" id="1.13.12.3" evidence="3"/>
<evidence type="ECO:0000256" key="4">
    <source>
        <dbReference type="ARBA" id="ARBA00017871"/>
    </source>
</evidence>
<evidence type="ECO:0000256" key="1">
    <source>
        <dbReference type="ARBA" id="ARBA00004814"/>
    </source>
</evidence>
<evidence type="ECO:0000256" key="7">
    <source>
        <dbReference type="SAM" id="MobiDB-lite"/>
    </source>
</evidence>
<accession>A0A1M6MRZ3</accession>
<dbReference type="InterPro" id="IPR036188">
    <property type="entry name" value="FAD/NAD-bd_sf"/>
</dbReference>
<comment type="catalytic activity">
    <reaction evidence="6">
        <text>L-tryptophan + O2 = indole-3-acetamide + CO2 + H2O</text>
        <dbReference type="Rhea" id="RHEA:16165"/>
        <dbReference type="ChEBI" id="CHEBI:15377"/>
        <dbReference type="ChEBI" id="CHEBI:15379"/>
        <dbReference type="ChEBI" id="CHEBI:16031"/>
        <dbReference type="ChEBI" id="CHEBI:16526"/>
        <dbReference type="ChEBI" id="CHEBI:57912"/>
        <dbReference type="EC" id="1.13.12.3"/>
    </reaction>
</comment>
<dbReference type="InterPro" id="IPR050281">
    <property type="entry name" value="Flavin_monoamine_oxidase"/>
</dbReference>
<dbReference type="RefSeq" id="WP_084561383.1">
    <property type="nucleotide sequence ID" value="NZ_CADFGY010000010.1"/>
</dbReference>
<gene>
    <name evidence="9" type="ORF">SAMN05192548_100877</name>
</gene>
<dbReference type="PRINTS" id="PR00419">
    <property type="entry name" value="ADXRDTASE"/>
</dbReference>
<proteinExistence type="inferred from homology"/>
<comment type="pathway">
    <text evidence="1">Plant hormone metabolism; auxin biosynthesis.</text>
</comment>
<evidence type="ECO:0000313" key="10">
    <source>
        <dbReference type="Proteomes" id="UP000184395"/>
    </source>
</evidence>
<dbReference type="Proteomes" id="UP000184395">
    <property type="component" value="Unassembled WGS sequence"/>
</dbReference>
<dbReference type="PANTHER" id="PTHR10742">
    <property type="entry name" value="FLAVIN MONOAMINE OXIDASE"/>
    <property type="match status" value="1"/>
</dbReference>
<protein>
    <recommendedName>
        <fullName evidence="4">Tryptophan 2-monooxygenase</fullName>
        <ecNumber evidence="3">1.13.12.3</ecNumber>
    </recommendedName>
</protein>